<name>A0A0C3G0A2_PILCF</name>
<dbReference type="HOGENOM" id="CLU_038704_1_1_1"/>
<dbReference type="InParanoid" id="A0A0C3G0A2"/>
<evidence type="ECO:0000256" key="2">
    <source>
        <dbReference type="ARBA" id="ARBA00004496"/>
    </source>
</evidence>
<evidence type="ECO:0000256" key="4">
    <source>
        <dbReference type="ARBA" id="ARBA00022490"/>
    </source>
</evidence>
<evidence type="ECO:0000256" key="7">
    <source>
        <dbReference type="ARBA" id="ARBA00022691"/>
    </source>
</evidence>
<dbReference type="STRING" id="765440.A0A0C3G0A2"/>
<evidence type="ECO:0000256" key="10">
    <source>
        <dbReference type="SAM" id="MobiDB-lite"/>
    </source>
</evidence>
<dbReference type="GO" id="GO:0032259">
    <property type="term" value="P:methylation"/>
    <property type="evidence" value="ECO:0007669"/>
    <property type="project" value="UniProtKB-KW"/>
</dbReference>
<gene>
    <name evidence="11" type="ORF">PILCRDRAFT_816771</name>
</gene>
<keyword evidence="5" id="KW-0489">Methyltransferase</keyword>
<dbReference type="PANTHER" id="PTHR14614:SF39">
    <property type="entry name" value="HISTIDINE PROTEIN METHYLTRANSFERASE 1 HOMOLOG"/>
    <property type="match status" value="1"/>
</dbReference>
<evidence type="ECO:0000313" key="12">
    <source>
        <dbReference type="Proteomes" id="UP000054166"/>
    </source>
</evidence>
<evidence type="ECO:0000256" key="3">
    <source>
        <dbReference type="ARBA" id="ARBA00012533"/>
    </source>
</evidence>
<keyword evidence="8" id="KW-0539">Nucleus</keyword>
<dbReference type="Gene3D" id="3.40.50.150">
    <property type="entry name" value="Vaccinia Virus protein VP39"/>
    <property type="match status" value="1"/>
</dbReference>
<organism evidence="11 12">
    <name type="scientific">Piloderma croceum (strain F 1598)</name>
    <dbReference type="NCBI Taxonomy" id="765440"/>
    <lineage>
        <taxon>Eukaryota</taxon>
        <taxon>Fungi</taxon>
        <taxon>Dikarya</taxon>
        <taxon>Basidiomycota</taxon>
        <taxon>Agaricomycotina</taxon>
        <taxon>Agaricomycetes</taxon>
        <taxon>Agaricomycetidae</taxon>
        <taxon>Atheliales</taxon>
        <taxon>Atheliaceae</taxon>
        <taxon>Piloderma</taxon>
    </lineage>
</organism>
<accession>A0A0C3G0A2</accession>
<reference evidence="11 12" key="1">
    <citation type="submission" date="2014-04" db="EMBL/GenBank/DDBJ databases">
        <authorList>
            <consortium name="DOE Joint Genome Institute"/>
            <person name="Kuo A."/>
            <person name="Tarkka M."/>
            <person name="Buscot F."/>
            <person name="Kohler A."/>
            <person name="Nagy L.G."/>
            <person name="Floudas D."/>
            <person name="Copeland A."/>
            <person name="Barry K.W."/>
            <person name="Cichocki N."/>
            <person name="Veneault-Fourrey C."/>
            <person name="LaButti K."/>
            <person name="Lindquist E.A."/>
            <person name="Lipzen A."/>
            <person name="Lundell T."/>
            <person name="Morin E."/>
            <person name="Murat C."/>
            <person name="Sun H."/>
            <person name="Tunlid A."/>
            <person name="Henrissat B."/>
            <person name="Grigoriev I.V."/>
            <person name="Hibbett D.S."/>
            <person name="Martin F."/>
            <person name="Nordberg H.P."/>
            <person name="Cantor M.N."/>
            <person name="Hua S.X."/>
        </authorList>
    </citation>
    <scope>NUCLEOTIDE SEQUENCE [LARGE SCALE GENOMIC DNA]</scope>
    <source>
        <strain evidence="11 12">F 1598</strain>
    </source>
</reference>
<keyword evidence="6" id="KW-0808">Transferase</keyword>
<evidence type="ECO:0000256" key="6">
    <source>
        <dbReference type="ARBA" id="ARBA00022679"/>
    </source>
</evidence>
<evidence type="ECO:0000313" key="11">
    <source>
        <dbReference type="EMBL" id="KIM85574.1"/>
    </source>
</evidence>
<reference evidence="12" key="2">
    <citation type="submission" date="2015-01" db="EMBL/GenBank/DDBJ databases">
        <title>Evolutionary Origins and Diversification of the Mycorrhizal Mutualists.</title>
        <authorList>
            <consortium name="DOE Joint Genome Institute"/>
            <consortium name="Mycorrhizal Genomics Consortium"/>
            <person name="Kohler A."/>
            <person name="Kuo A."/>
            <person name="Nagy L.G."/>
            <person name="Floudas D."/>
            <person name="Copeland A."/>
            <person name="Barry K.W."/>
            <person name="Cichocki N."/>
            <person name="Veneault-Fourrey C."/>
            <person name="LaButti K."/>
            <person name="Lindquist E.A."/>
            <person name="Lipzen A."/>
            <person name="Lundell T."/>
            <person name="Morin E."/>
            <person name="Murat C."/>
            <person name="Riley R."/>
            <person name="Ohm R."/>
            <person name="Sun H."/>
            <person name="Tunlid A."/>
            <person name="Henrissat B."/>
            <person name="Grigoriev I.V."/>
            <person name="Hibbett D.S."/>
            <person name="Martin F."/>
        </authorList>
    </citation>
    <scope>NUCLEOTIDE SEQUENCE [LARGE SCALE GENOMIC DNA]</scope>
    <source>
        <strain evidence="12">F 1598</strain>
    </source>
</reference>
<dbReference type="PANTHER" id="PTHR14614">
    <property type="entry name" value="HEPATOCELLULAR CARCINOMA-ASSOCIATED ANTIGEN"/>
    <property type="match status" value="1"/>
</dbReference>
<dbReference type="EMBL" id="KN832984">
    <property type="protein sequence ID" value="KIM85574.1"/>
    <property type="molecule type" value="Genomic_DNA"/>
</dbReference>
<dbReference type="GO" id="GO:0005737">
    <property type="term" value="C:cytoplasm"/>
    <property type="evidence" value="ECO:0007669"/>
    <property type="project" value="UniProtKB-SubCell"/>
</dbReference>
<feature type="compositionally biased region" description="Polar residues" evidence="10">
    <location>
        <begin position="15"/>
        <end position="24"/>
    </location>
</feature>
<dbReference type="AlphaFoldDB" id="A0A0C3G0A2"/>
<dbReference type="OrthoDB" id="1723750at2759"/>
<dbReference type="GO" id="GO:0005634">
    <property type="term" value="C:nucleus"/>
    <property type="evidence" value="ECO:0007669"/>
    <property type="project" value="UniProtKB-SubCell"/>
</dbReference>
<evidence type="ECO:0000256" key="5">
    <source>
        <dbReference type="ARBA" id="ARBA00022603"/>
    </source>
</evidence>
<evidence type="ECO:0000256" key="8">
    <source>
        <dbReference type="ARBA" id="ARBA00023242"/>
    </source>
</evidence>
<comment type="subcellular location">
    <subcellularLocation>
        <location evidence="2">Cytoplasm</location>
    </subcellularLocation>
    <subcellularLocation>
        <location evidence="1">Nucleus</location>
    </subcellularLocation>
</comment>
<evidence type="ECO:0000256" key="9">
    <source>
        <dbReference type="ARBA" id="ARBA00038126"/>
    </source>
</evidence>
<evidence type="ECO:0000256" key="1">
    <source>
        <dbReference type="ARBA" id="ARBA00004123"/>
    </source>
</evidence>
<keyword evidence="7" id="KW-0949">S-adenosyl-L-methionine</keyword>
<keyword evidence="4" id="KW-0963">Cytoplasm</keyword>
<dbReference type="EC" id="2.1.1.85" evidence="3"/>
<feature type="region of interest" description="Disordered" evidence="10">
    <location>
        <begin position="226"/>
        <end position="248"/>
    </location>
</feature>
<dbReference type="InterPro" id="IPR019410">
    <property type="entry name" value="Methyltransf_16"/>
</dbReference>
<comment type="similarity">
    <text evidence="9">Belongs to the methyltransferase superfamily. METTL18 family.</text>
</comment>
<dbReference type="InterPro" id="IPR029063">
    <property type="entry name" value="SAM-dependent_MTases_sf"/>
</dbReference>
<dbReference type="SUPFAM" id="SSF53335">
    <property type="entry name" value="S-adenosyl-L-methionine-dependent methyltransferases"/>
    <property type="match status" value="1"/>
</dbReference>
<dbReference type="FunCoup" id="A0A0C3G0A2">
    <property type="interactions" value="363"/>
</dbReference>
<protein>
    <recommendedName>
        <fullName evidence="3">protein-histidine N-methyltransferase</fullName>
        <ecNumber evidence="3">2.1.1.85</ecNumber>
    </recommendedName>
</protein>
<dbReference type="Proteomes" id="UP000054166">
    <property type="component" value="Unassembled WGS sequence"/>
</dbReference>
<proteinExistence type="inferred from homology"/>
<dbReference type="GO" id="GO:0018064">
    <property type="term" value="F:protein-L-histidine N-tele-methyltransferase activity"/>
    <property type="evidence" value="ECO:0007669"/>
    <property type="project" value="UniProtKB-EC"/>
</dbReference>
<feature type="compositionally biased region" description="Low complexity" evidence="10">
    <location>
        <begin position="25"/>
        <end position="38"/>
    </location>
</feature>
<feature type="region of interest" description="Disordered" evidence="10">
    <location>
        <begin position="1"/>
        <end position="39"/>
    </location>
</feature>
<keyword evidence="12" id="KW-1185">Reference proteome</keyword>
<sequence>MFKFDFDLEDEEPDNQFQSSYTPISSENPLKSSSNSPEQVPFEEVSLSQLLDALPPLISYSPLIIPLSSAKRSVTLARRDLFDARFQLISEGAGDGAANKEDDEVTDRIQALEFLDVPSDLVPGVYEGGLKTWECSLDLVDYLDSTNGGYVRGKRVLEVGCGTAVPSSYLLQNIFSSPPVSSDASNDKQETHIHVQDYNASVLELVTLPNIILAWYMSSASTNYRNSLPKSHSPDDEHPPANPSTPSDLPISLPLKSAFQASLAEYNIHLRFFAGSWNGFDPSLTGGPYNLALTSETIYRSDGLRPLINLMNTACGYFPQPLDKLVEQKLSLRSVSSNEPHPYLCLVAAKVLYFGVGGGVSEFVRAVEGSPWKGKVDTVWEKMAGVGRSVMRVRWDQE</sequence>